<feature type="transmembrane region" description="Helical" evidence="1">
    <location>
        <begin position="6"/>
        <end position="22"/>
    </location>
</feature>
<dbReference type="Gramene" id="PRQ55893">
    <property type="protein sequence ID" value="PRQ55893"/>
    <property type="gene ID" value="RchiOBHm_Chr1g0329661"/>
</dbReference>
<dbReference type="Proteomes" id="UP000238479">
    <property type="component" value="Chromosome 1"/>
</dbReference>
<sequence>MRGEGAIAGKSLILILCIVLQFQRKNLILIVFLFSCFVSIGRHFRGRYDTFQALLWVLLIAGLSLHSSMVYAFPLSHDLSAFRKYPVIHIFLLQLFLLGQPY</sequence>
<reference evidence="2 3" key="1">
    <citation type="journal article" date="2018" name="Nat. Genet.">
        <title>The Rosa genome provides new insights in the design of modern roses.</title>
        <authorList>
            <person name="Bendahmane M."/>
        </authorList>
    </citation>
    <scope>NUCLEOTIDE SEQUENCE [LARGE SCALE GENOMIC DNA]</scope>
    <source>
        <strain evidence="3">cv. Old Blush</strain>
    </source>
</reference>
<keyword evidence="1" id="KW-1133">Transmembrane helix</keyword>
<protein>
    <submittedName>
        <fullName evidence="2">Uncharacterized protein</fullName>
    </submittedName>
</protein>
<gene>
    <name evidence="2" type="ORF">RchiOBHm_Chr1g0329661</name>
</gene>
<name>A0A2P6SB22_ROSCH</name>
<dbReference type="AlphaFoldDB" id="A0A2P6SB22"/>
<keyword evidence="1" id="KW-0812">Transmembrane</keyword>
<keyword evidence="3" id="KW-1185">Reference proteome</keyword>
<dbReference type="EMBL" id="PDCK01000039">
    <property type="protein sequence ID" value="PRQ55893.1"/>
    <property type="molecule type" value="Genomic_DNA"/>
</dbReference>
<proteinExistence type="predicted"/>
<feature type="transmembrane region" description="Helical" evidence="1">
    <location>
        <begin position="50"/>
        <end position="73"/>
    </location>
</feature>
<evidence type="ECO:0000256" key="1">
    <source>
        <dbReference type="SAM" id="Phobius"/>
    </source>
</evidence>
<accession>A0A2P6SB22</accession>
<keyword evidence="1" id="KW-0472">Membrane</keyword>
<comment type="caution">
    <text evidence="2">The sequence shown here is derived from an EMBL/GenBank/DDBJ whole genome shotgun (WGS) entry which is preliminary data.</text>
</comment>
<evidence type="ECO:0000313" key="3">
    <source>
        <dbReference type="Proteomes" id="UP000238479"/>
    </source>
</evidence>
<feature type="transmembrane region" description="Helical" evidence="1">
    <location>
        <begin position="27"/>
        <end position="44"/>
    </location>
</feature>
<evidence type="ECO:0000313" key="2">
    <source>
        <dbReference type="EMBL" id="PRQ55893.1"/>
    </source>
</evidence>
<organism evidence="2 3">
    <name type="scientific">Rosa chinensis</name>
    <name type="common">China rose</name>
    <dbReference type="NCBI Taxonomy" id="74649"/>
    <lineage>
        <taxon>Eukaryota</taxon>
        <taxon>Viridiplantae</taxon>
        <taxon>Streptophyta</taxon>
        <taxon>Embryophyta</taxon>
        <taxon>Tracheophyta</taxon>
        <taxon>Spermatophyta</taxon>
        <taxon>Magnoliopsida</taxon>
        <taxon>eudicotyledons</taxon>
        <taxon>Gunneridae</taxon>
        <taxon>Pentapetalae</taxon>
        <taxon>rosids</taxon>
        <taxon>fabids</taxon>
        <taxon>Rosales</taxon>
        <taxon>Rosaceae</taxon>
        <taxon>Rosoideae</taxon>
        <taxon>Rosoideae incertae sedis</taxon>
        <taxon>Rosa</taxon>
    </lineage>
</organism>